<dbReference type="PANTHER" id="PTHR43798:SF33">
    <property type="entry name" value="HYDROLASE, PUTATIVE (AFU_ORTHOLOGUE AFUA_2G14860)-RELATED"/>
    <property type="match status" value="1"/>
</dbReference>
<dbReference type="InterPro" id="IPR000073">
    <property type="entry name" value="AB_hydrolase_1"/>
</dbReference>
<reference evidence="2" key="1">
    <citation type="journal article" date="2023" name="Mol. Phylogenet. Evol.">
        <title>Genome-scale phylogeny and comparative genomics of the fungal order Sordariales.</title>
        <authorList>
            <person name="Hensen N."/>
            <person name="Bonometti L."/>
            <person name="Westerberg I."/>
            <person name="Brannstrom I.O."/>
            <person name="Guillou S."/>
            <person name="Cros-Aarteil S."/>
            <person name="Calhoun S."/>
            <person name="Haridas S."/>
            <person name="Kuo A."/>
            <person name="Mondo S."/>
            <person name="Pangilinan J."/>
            <person name="Riley R."/>
            <person name="LaButti K."/>
            <person name="Andreopoulos B."/>
            <person name="Lipzen A."/>
            <person name="Chen C."/>
            <person name="Yan M."/>
            <person name="Daum C."/>
            <person name="Ng V."/>
            <person name="Clum A."/>
            <person name="Steindorff A."/>
            <person name="Ohm R.A."/>
            <person name="Martin F."/>
            <person name="Silar P."/>
            <person name="Natvig D.O."/>
            <person name="Lalanne C."/>
            <person name="Gautier V."/>
            <person name="Ament-Velasquez S.L."/>
            <person name="Kruys A."/>
            <person name="Hutchinson M.I."/>
            <person name="Powell A.J."/>
            <person name="Barry K."/>
            <person name="Miller A.N."/>
            <person name="Grigoriev I.V."/>
            <person name="Debuchy R."/>
            <person name="Gladieux P."/>
            <person name="Hiltunen Thoren M."/>
            <person name="Johannesson H."/>
        </authorList>
    </citation>
    <scope>NUCLEOTIDE SEQUENCE</scope>
    <source>
        <strain evidence="2">CBS 315.58</strain>
    </source>
</reference>
<dbReference type="Pfam" id="PF00561">
    <property type="entry name" value="Abhydrolase_1"/>
    <property type="match status" value="1"/>
</dbReference>
<protein>
    <submittedName>
        <fullName evidence="2">Alpha/Beta hydrolase protein</fullName>
    </submittedName>
</protein>
<dbReference type="InterPro" id="IPR050266">
    <property type="entry name" value="AB_hydrolase_sf"/>
</dbReference>
<comment type="caution">
    <text evidence="2">The sequence shown here is derived from an EMBL/GenBank/DDBJ whole genome shotgun (WGS) entry which is preliminary data.</text>
</comment>
<reference evidence="2" key="2">
    <citation type="submission" date="2023-05" db="EMBL/GenBank/DDBJ databases">
        <authorList>
            <consortium name="Lawrence Berkeley National Laboratory"/>
            <person name="Steindorff A."/>
            <person name="Hensen N."/>
            <person name="Bonometti L."/>
            <person name="Westerberg I."/>
            <person name="Brannstrom I.O."/>
            <person name="Guillou S."/>
            <person name="Cros-Aarteil S."/>
            <person name="Calhoun S."/>
            <person name="Haridas S."/>
            <person name="Kuo A."/>
            <person name="Mondo S."/>
            <person name="Pangilinan J."/>
            <person name="Riley R."/>
            <person name="Labutti K."/>
            <person name="Andreopoulos B."/>
            <person name="Lipzen A."/>
            <person name="Chen C."/>
            <person name="Yanf M."/>
            <person name="Daum C."/>
            <person name="Ng V."/>
            <person name="Clum A."/>
            <person name="Ohm R."/>
            <person name="Martin F."/>
            <person name="Silar P."/>
            <person name="Natvig D."/>
            <person name="Lalanne C."/>
            <person name="Gautier V."/>
            <person name="Ament-Velasquez S.L."/>
            <person name="Kruys A."/>
            <person name="Hutchinson M.I."/>
            <person name="Powell A.J."/>
            <person name="Barry K."/>
            <person name="Miller A.N."/>
            <person name="Grigoriev I.V."/>
            <person name="Debuchy R."/>
            <person name="Gladieux P."/>
            <person name="Thoren M.H."/>
            <person name="Johannesson H."/>
        </authorList>
    </citation>
    <scope>NUCLEOTIDE SEQUENCE</scope>
    <source>
        <strain evidence="2">CBS 315.58</strain>
    </source>
</reference>
<keyword evidence="2" id="KW-0378">Hydrolase</keyword>
<accession>A0AAN6X9G3</accession>
<name>A0AAN6X9G3_9PEZI</name>
<evidence type="ECO:0000313" key="2">
    <source>
        <dbReference type="EMBL" id="KAK4196349.1"/>
    </source>
</evidence>
<organism evidence="2 3">
    <name type="scientific">Triangularia verruculosa</name>
    <dbReference type="NCBI Taxonomy" id="2587418"/>
    <lineage>
        <taxon>Eukaryota</taxon>
        <taxon>Fungi</taxon>
        <taxon>Dikarya</taxon>
        <taxon>Ascomycota</taxon>
        <taxon>Pezizomycotina</taxon>
        <taxon>Sordariomycetes</taxon>
        <taxon>Sordariomycetidae</taxon>
        <taxon>Sordariales</taxon>
        <taxon>Podosporaceae</taxon>
        <taxon>Triangularia</taxon>
    </lineage>
</organism>
<dbReference type="GO" id="GO:0016787">
    <property type="term" value="F:hydrolase activity"/>
    <property type="evidence" value="ECO:0007669"/>
    <property type="project" value="UniProtKB-KW"/>
</dbReference>
<dbReference type="Gene3D" id="3.40.50.1820">
    <property type="entry name" value="alpha/beta hydrolase"/>
    <property type="match status" value="1"/>
</dbReference>
<gene>
    <name evidence="2" type="ORF">QBC40DRAFT_287498</name>
</gene>
<keyword evidence="3" id="KW-1185">Reference proteome</keyword>
<dbReference type="PANTHER" id="PTHR43798">
    <property type="entry name" value="MONOACYLGLYCEROL LIPASE"/>
    <property type="match status" value="1"/>
</dbReference>
<proteinExistence type="predicted"/>
<sequence>MVTLSSADSPAASLAFTSWNDDKPTTIVLLHGGFTCRLEFALVLPHLSDFHLLVPDLPLHSASRHIKPGTTDNSARYVAQLIRSHAHGGKAHVVGVSMGGYIAQCLALDRPDLVLSLFVSGAAPPVGERLFMAQWPTFTYYTMKIMLDWLPVWVYQYQASLLGLKLSKELIVEMRGNITWELVQDMFPWIVAFSLDHVRQLKVKTLSIAGAKGDDVPMIKRTADALRSRRTDHGEAWPEDGSGAIVLREAAHGWDMQFPELFAQGVAAWVNGEALPDEFERL</sequence>
<evidence type="ECO:0000259" key="1">
    <source>
        <dbReference type="Pfam" id="PF00561"/>
    </source>
</evidence>
<dbReference type="Proteomes" id="UP001303160">
    <property type="component" value="Unassembled WGS sequence"/>
</dbReference>
<feature type="domain" description="AB hydrolase-1" evidence="1">
    <location>
        <begin position="26"/>
        <end position="149"/>
    </location>
</feature>
<dbReference type="InterPro" id="IPR029058">
    <property type="entry name" value="AB_hydrolase_fold"/>
</dbReference>
<dbReference type="EMBL" id="MU863987">
    <property type="protein sequence ID" value="KAK4196349.1"/>
    <property type="molecule type" value="Genomic_DNA"/>
</dbReference>
<dbReference type="AlphaFoldDB" id="A0AAN6X9G3"/>
<dbReference type="GO" id="GO:0016020">
    <property type="term" value="C:membrane"/>
    <property type="evidence" value="ECO:0007669"/>
    <property type="project" value="TreeGrafter"/>
</dbReference>
<dbReference type="SUPFAM" id="SSF53474">
    <property type="entry name" value="alpha/beta-Hydrolases"/>
    <property type="match status" value="1"/>
</dbReference>
<evidence type="ECO:0000313" key="3">
    <source>
        <dbReference type="Proteomes" id="UP001303160"/>
    </source>
</evidence>